<evidence type="ECO:0000313" key="1">
    <source>
        <dbReference type="EMBL" id="KDR83384.1"/>
    </source>
</evidence>
<sequence length="276" mass="31616">MGGLISIFFRVWTSLAPKSLDREPGYETLLEDCIEALILPSLPLPTNPKALSVQELMKDDALTGLISPVFEAWGMLQSEDGIIKFDSPWESLVRTLRAIWEYSFPTILDDWDNPNFSDELWIFFMQTWNVLSPFFALHGYTLYLKQENSASIVPTPIPPPSTYNPFCLHQTHGHQQCARNGYTLVPKLSNRDNVSHHALEKHTTSMVVTSLSSLRNPAEVWYALYDFGNSVVYPEDTVIEEVPTSSRFIGFRRRGLTLPERPYNPIKPFSVLYYRH</sequence>
<dbReference type="Proteomes" id="UP000027222">
    <property type="component" value="Unassembled WGS sequence"/>
</dbReference>
<organism evidence="1 2">
    <name type="scientific">Galerina marginata (strain CBS 339.88)</name>
    <dbReference type="NCBI Taxonomy" id="685588"/>
    <lineage>
        <taxon>Eukaryota</taxon>
        <taxon>Fungi</taxon>
        <taxon>Dikarya</taxon>
        <taxon>Basidiomycota</taxon>
        <taxon>Agaricomycotina</taxon>
        <taxon>Agaricomycetes</taxon>
        <taxon>Agaricomycetidae</taxon>
        <taxon>Agaricales</taxon>
        <taxon>Agaricineae</taxon>
        <taxon>Strophariaceae</taxon>
        <taxon>Galerina</taxon>
    </lineage>
</organism>
<keyword evidence="2" id="KW-1185">Reference proteome</keyword>
<accession>A0A067TTZ8</accession>
<protein>
    <submittedName>
        <fullName evidence="1">Uncharacterized protein</fullName>
    </submittedName>
</protein>
<dbReference type="EMBL" id="KL142368">
    <property type="protein sequence ID" value="KDR83384.1"/>
    <property type="molecule type" value="Genomic_DNA"/>
</dbReference>
<reference evidence="2" key="1">
    <citation type="journal article" date="2014" name="Proc. Natl. Acad. Sci. U.S.A.">
        <title>Extensive sampling of basidiomycete genomes demonstrates inadequacy of the white-rot/brown-rot paradigm for wood decay fungi.</title>
        <authorList>
            <person name="Riley R."/>
            <person name="Salamov A.A."/>
            <person name="Brown D.W."/>
            <person name="Nagy L.G."/>
            <person name="Floudas D."/>
            <person name="Held B.W."/>
            <person name="Levasseur A."/>
            <person name="Lombard V."/>
            <person name="Morin E."/>
            <person name="Otillar R."/>
            <person name="Lindquist E.A."/>
            <person name="Sun H."/>
            <person name="LaButti K.M."/>
            <person name="Schmutz J."/>
            <person name="Jabbour D."/>
            <person name="Luo H."/>
            <person name="Baker S.E."/>
            <person name="Pisabarro A.G."/>
            <person name="Walton J.D."/>
            <person name="Blanchette R.A."/>
            <person name="Henrissat B."/>
            <person name="Martin F."/>
            <person name="Cullen D."/>
            <person name="Hibbett D.S."/>
            <person name="Grigoriev I.V."/>
        </authorList>
    </citation>
    <scope>NUCLEOTIDE SEQUENCE [LARGE SCALE GENOMIC DNA]</scope>
    <source>
        <strain evidence="2">CBS 339.88</strain>
    </source>
</reference>
<gene>
    <name evidence="1" type="ORF">GALMADRAFT_205386</name>
</gene>
<dbReference type="AlphaFoldDB" id="A0A067TTZ8"/>
<name>A0A067TTZ8_GALM3</name>
<proteinExistence type="predicted"/>
<dbReference type="HOGENOM" id="CLU_1008468_0_0_1"/>
<evidence type="ECO:0000313" key="2">
    <source>
        <dbReference type="Proteomes" id="UP000027222"/>
    </source>
</evidence>